<protein>
    <submittedName>
        <fullName evidence="1">Uncharacterized protein</fullName>
    </submittedName>
</protein>
<sequence>MNIKIGYFEETFLYKFASVKSLRINSFQNKHPEDSEISPYLGYRKKFQFSLQS</sequence>
<gene>
    <name evidence="1" type="ORF">SAMN04487907_1011038</name>
</gene>
<evidence type="ECO:0000313" key="2">
    <source>
        <dbReference type="Proteomes" id="UP000199438"/>
    </source>
</evidence>
<proteinExistence type="predicted"/>
<reference evidence="2" key="1">
    <citation type="submission" date="2016-10" db="EMBL/GenBank/DDBJ databases">
        <authorList>
            <person name="Varghese N."/>
            <person name="Submissions S."/>
        </authorList>
    </citation>
    <scope>NUCLEOTIDE SEQUENCE [LARGE SCALE GENOMIC DNA]</scope>
    <source>
        <strain evidence="2">DSM 24499</strain>
    </source>
</reference>
<dbReference type="Proteomes" id="UP000199438">
    <property type="component" value="Unassembled WGS sequence"/>
</dbReference>
<organism evidence="1 2">
    <name type="scientific">Zunongwangia mangrovi</name>
    <dbReference type="NCBI Taxonomy" id="1334022"/>
    <lineage>
        <taxon>Bacteria</taxon>
        <taxon>Pseudomonadati</taxon>
        <taxon>Bacteroidota</taxon>
        <taxon>Flavobacteriia</taxon>
        <taxon>Flavobacteriales</taxon>
        <taxon>Flavobacteriaceae</taxon>
        <taxon>Zunongwangia</taxon>
    </lineage>
</organism>
<dbReference type="AlphaFoldDB" id="A0A1I1ENE0"/>
<evidence type="ECO:0000313" key="1">
    <source>
        <dbReference type="EMBL" id="SFB88537.1"/>
    </source>
</evidence>
<accession>A0A1I1ENE0</accession>
<dbReference type="EMBL" id="FOKV01000001">
    <property type="protein sequence ID" value="SFB88537.1"/>
    <property type="molecule type" value="Genomic_DNA"/>
</dbReference>
<keyword evidence="2" id="KW-1185">Reference proteome</keyword>
<name>A0A1I1ENE0_9FLAO</name>